<protein>
    <submittedName>
        <fullName evidence="10">TRIC cation channel family protein</fullName>
    </submittedName>
</protein>
<feature type="transmembrane region" description="Helical" evidence="8">
    <location>
        <begin position="66"/>
        <end position="85"/>
    </location>
</feature>
<comment type="similarity">
    <text evidence="2">Belongs to the UPF0126 family.</text>
</comment>
<feature type="transmembrane region" description="Helical" evidence="8">
    <location>
        <begin position="92"/>
        <end position="112"/>
    </location>
</feature>
<evidence type="ECO:0000259" key="9">
    <source>
        <dbReference type="Pfam" id="PF03458"/>
    </source>
</evidence>
<dbReference type="RefSeq" id="WP_204925096.1">
    <property type="nucleotide sequence ID" value="NZ_JAFEUC010000005.1"/>
</dbReference>
<feature type="transmembrane region" description="Helical" evidence="8">
    <location>
        <begin position="6"/>
        <end position="28"/>
    </location>
</feature>
<dbReference type="InterPro" id="IPR005115">
    <property type="entry name" value="Gly_transporter"/>
</dbReference>
<feature type="transmembrane region" description="Helical" evidence="8">
    <location>
        <begin position="151"/>
        <end position="173"/>
    </location>
</feature>
<evidence type="ECO:0000256" key="6">
    <source>
        <dbReference type="ARBA" id="ARBA00023136"/>
    </source>
</evidence>
<evidence type="ECO:0000256" key="2">
    <source>
        <dbReference type="ARBA" id="ARBA00008193"/>
    </source>
</evidence>
<keyword evidence="6 8" id="KW-0472">Membrane</keyword>
<comment type="subcellular location">
    <subcellularLocation>
        <location evidence="1">Cell membrane</location>
        <topology evidence="1">Multi-pass membrane protein</topology>
    </subcellularLocation>
</comment>
<organism evidence="10 11">
    <name type="scientific">Micromonospora humida</name>
    <dbReference type="NCBI Taxonomy" id="2809018"/>
    <lineage>
        <taxon>Bacteria</taxon>
        <taxon>Bacillati</taxon>
        <taxon>Actinomycetota</taxon>
        <taxon>Actinomycetes</taxon>
        <taxon>Micromonosporales</taxon>
        <taxon>Micromonosporaceae</taxon>
        <taxon>Micromonospora</taxon>
    </lineage>
</organism>
<evidence type="ECO:0000313" key="11">
    <source>
        <dbReference type="Proteomes" id="UP001518872"/>
    </source>
</evidence>
<keyword evidence="4 8" id="KW-0812">Transmembrane</keyword>
<feature type="transmembrane region" description="Helical" evidence="8">
    <location>
        <begin position="118"/>
        <end position="139"/>
    </location>
</feature>
<evidence type="ECO:0000256" key="7">
    <source>
        <dbReference type="SAM" id="MobiDB-lite"/>
    </source>
</evidence>
<feature type="transmembrane region" description="Helical" evidence="8">
    <location>
        <begin position="179"/>
        <end position="203"/>
    </location>
</feature>
<evidence type="ECO:0000256" key="3">
    <source>
        <dbReference type="ARBA" id="ARBA00022475"/>
    </source>
</evidence>
<evidence type="ECO:0000313" key="10">
    <source>
        <dbReference type="EMBL" id="MBM7077114.1"/>
    </source>
</evidence>
<dbReference type="Pfam" id="PF03458">
    <property type="entry name" value="Gly_transporter"/>
    <property type="match status" value="2"/>
</dbReference>
<sequence>MSTLFQVALWIELLAAGLGGLQGALFAAGERRRRIDVFGVVVIGLAVSLGGSLLRDMLLNQPPVVVWRNWYLPVAGASAVLGMLLQPVIVRVAWLITGLDAVVMGVFGAIAASKALSVGVGGAGALVVGVIGAIGGGILRDVILGLPISILQVGTLYAVAAGAGTGTLVLLTASGTPTLIAGLACVVVTTSVRLSAVRFGWTFPEQRAVGHRRPNTGPDGVGRSRQRHRSHRARRSANRSGASFGGSVDG</sequence>
<dbReference type="EMBL" id="JAFEUC010000005">
    <property type="protein sequence ID" value="MBM7077114.1"/>
    <property type="molecule type" value="Genomic_DNA"/>
</dbReference>
<accession>A0ABS2IVB6</accession>
<evidence type="ECO:0000256" key="4">
    <source>
        <dbReference type="ARBA" id="ARBA00022692"/>
    </source>
</evidence>
<feature type="transmembrane region" description="Helical" evidence="8">
    <location>
        <begin position="35"/>
        <end position="54"/>
    </location>
</feature>
<dbReference type="Proteomes" id="UP001518872">
    <property type="component" value="Unassembled WGS sequence"/>
</dbReference>
<gene>
    <name evidence="10" type="ORF">JQX11_12220</name>
</gene>
<comment type="caution">
    <text evidence="10">The sequence shown here is derived from an EMBL/GenBank/DDBJ whole genome shotgun (WGS) entry which is preliminary data.</text>
</comment>
<evidence type="ECO:0000256" key="1">
    <source>
        <dbReference type="ARBA" id="ARBA00004651"/>
    </source>
</evidence>
<dbReference type="PANTHER" id="PTHR30506">
    <property type="entry name" value="INNER MEMBRANE PROTEIN"/>
    <property type="match status" value="1"/>
</dbReference>
<feature type="compositionally biased region" description="Basic residues" evidence="7">
    <location>
        <begin position="224"/>
        <end position="237"/>
    </location>
</feature>
<proteinExistence type="inferred from homology"/>
<keyword evidence="5 8" id="KW-1133">Transmembrane helix</keyword>
<name>A0ABS2IVB6_9ACTN</name>
<evidence type="ECO:0000256" key="8">
    <source>
        <dbReference type="SAM" id="Phobius"/>
    </source>
</evidence>
<dbReference type="PANTHER" id="PTHR30506:SF3">
    <property type="entry name" value="UPF0126 INNER MEMBRANE PROTEIN YADS-RELATED"/>
    <property type="match status" value="1"/>
</dbReference>
<keyword evidence="3" id="KW-1003">Cell membrane</keyword>
<keyword evidence="11" id="KW-1185">Reference proteome</keyword>
<reference evidence="10 11" key="1">
    <citation type="submission" date="2021-02" db="EMBL/GenBank/DDBJ databases">
        <authorList>
            <person name="Ra J.-S."/>
        </authorList>
    </citation>
    <scope>NUCLEOTIDE SEQUENCE [LARGE SCALE GENOMIC DNA]</scope>
    <source>
        <strain evidence="10 11">MMS20-R1-14</strain>
    </source>
</reference>
<feature type="region of interest" description="Disordered" evidence="7">
    <location>
        <begin position="208"/>
        <end position="250"/>
    </location>
</feature>
<feature type="domain" description="Glycine transporter" evidence="9">
    <location>
        <begin position="10"/>
        <end position="86"/>
    </location>
</feature>
<evidence type="ECO:0000256" key="5">
    <source>
        <dbReference type="ARBA" id="ARBA00022989"/>
    </source>
</evidence>
<feature type="domain" description="Glycine transporter" evidence="9">
    <location>
        <begin position="99"/>
        <end position="171"/>
    </location>
</feature>